<feature type="compositionally biased region" description="Basic and acidic residues" evidence="1">
    <location>
        <begin position="485"/>
        <end position="496"/>
    </location>
</feature>
<dbReference type="AlphaFoldDB" id="A0A0F7UFT8"/>
<dbReference type="Gene3D" id="3.30.1370.10">
    <property type="entry name" value="K Homology domain, type 1"/>
    <property type="match status" value="1"/>
</dbReference>
<feature type="compositionally biased region" description="Basic and acidic residues" evidence="1">
    <location>
        <begin position="31"/>
        <end position="42"/>
    </location>
</feature>
<feature type="compositionally biased region" description="Polar residues" evidence="1">
    <location>
        <begin position="90"/>
        <end position="101"/>
    </location>
</feature>
<feature type="region of interest" description="Disordered" evidence="1">
    <location>
        <begin position="1"/>
        <end position="136"/>
    </location>
</feature>
<dbReference type="InterPro" id="IPR036612">
    <property type="entry name" value="KH_dom_type_1_sf"/>
</dbReference>
<dbReference type="GO" id="GO:0003723">
    <property type="term" value="F:RNA binding"/>
    <property type="evidence" value="ECO:0007669"/>
    <property type="project" value="InterPro"/>
</dbReference>
<feature type="region of interest" description="Disordered" evidence="1">
    <location>
        <begin position="475"/>
        <end position="548"/>
    </location>
</feature>
<reference evidence="2" key="1">
    <citation type="journal article" date="2015" name="PLoS ONE">
        <title>Comprehensive Evaluation of Toxoplasma gondii VEG and Neospora caninum LIV Genomes with Tachyzoite Stage Transcriptome and Proteome Defines Novel Transcript Features.</title>
        <authorList>
            <person name="Ramaprasad A."/>
            <person name="Mourier T."/>
            <person name="Naeem R."/>
            <person name="Malas T.B."/>
            <person name="Moussa E."/>
            <person name="Panigrahi A."/>
            <person name="Vermont S.J."/>
            <person name="Otto T.D."/>
            <person name="Wastling J."/>
            <person name="Pain A."/>
        </authorList>
    </citation>
    <scope>NUCLEOTIDE SEQUENCE</scope>
    <source>
        <strain evidence="2">Liverpool</strain>
    </source>
</reference>
<gene>
    <name evidence="2" type="ORF">BN1204_036580</name>
</gene>
<accession>A0A0F7UFT8</accession>
<proteinExistence type="predicted"/>
<organism evidence="2">
    <name type="scientific">Neospora caninum (strain Liverpool)</name>
    <dbReference type="NCBI Taxonomy" id="572307"/>
    <lineage>
        <taxon>Eukaryota</taxon>
        <taxon>Sar</taxon>
        <taxon>Alveolata</taxon>
        <taxon>Apicomplexa</taxon>
        <taxon>Conoidasida</taxon>
        <taxon>Coccidia</taxon>
        <taxon>Eucoccidiorida</taxon>
        <taxon>Eimeriorina</taxon>
        <taxon>Sarcocystidae</taxon>
        <taxon>Neospora</taxon>
    </lineage>
</organism>
<protein>
    <recommendedName>
        <fullName evidence="3">KH domain-containing protein</fullName>
    </recommendedName>
</protein>
<sequence length="548" mass="58386">MSSPPVGATGGVSPSAESSSPPPSGSSLDISELKRAAQRRLEALQAAASQSKALPSPLPSSLISASSAPGSSSFHSRTNHGLRTPAPPGSQGSMHSASFSPFPQPAFSHASDEAVSRSAHVAPNQRYPFTPRPSFVPSPAPPPAPSFYPASYVSAHAAKEMHAAAARKAAHEAMRVASLMLPKPKVEKQVLDENDTSFPEVQQLPNGLFSMDLAIATSPPASSASESCADAVASAATTVRPEAWPRLLKKETQQKIRERTGAAVLARGKPGGEGKKGLHLRITADKKATVLRGAICARDLLCSKQQLMFPPHVVVPSNFDAVAAMQGPDAEFLRHVFDISHAYVDVQGRLSQGSSAQAGANGSSLSDEPLNFAIFACTEDSLDKAVALIKWRLACVEEALRQHTDPDSFLHQKQAQKGELPKDAPQTALQPRMAGTGSAAPTEICMQTPLSDPRGSPGNLASSVGDVQQMIANSFWQTGLPDEQEMARRRREAEERRRRRRDKKGRRSRSRSRSPPHPAVVAPTRRPNKLSFAPPPDEMLSGPYVPTD</sequence>
<feature type="compositionally biased region" description="Basic residues" evidence="1">
    <location>
        <begin position="497"/>
        <end position="514"/>
    </location>
</feature>
<dbReference type="EMBL" id="LN714483">
    <property type="protein sequence ID" value="CEL67871.1"/>
    <property type="molecule type" value="Genomic_DNA"/>
</dbReference>
<name>A0A0F7UFT8_NEOCL</name>
<feature type="compositionally biased region" description="Low complexity" evidence="1">
    <location>
        <begin position="43"/>
        <end position="73"/>
    </location>
</feature>
<evidence type="ECO:0008006" key="3">
    <source>
        <dbReference type="Google" id="ProtNLM"/>
    </source>
</evidence>
<evidence type="ECO:0000256" key="1">
    <source>
        <dbReference type="SAM" id="MobiDB-lite"/>
    </source>
</evidence>
<evidence type="ECO:0000313" key="2">
    <source>
        <dbReference type="EMBL" id="CEL67871.1"/>
    </source>
</evidence>